<dbReference type="PANTHER" id="PTHR24055">
    <property type="entry name" value="MITOGEN-ACTIVATED PROTEIN KINASE"/>
    <property type="match status" value="1"/>
</dbReference>
<evidence type="ECO:0000256" key="1">
    <source>
        <dbReference type="ARBA" id="ARBA00022741"/>
    </source>
</evidence>
<comment type="caution">
    <text evidence="4">The sequence shown here is derived from an EMBL/GenBank/DDBJ whole genome shotgun (WGS) entry which is preliminary data.</text>
</comment>
<dbReference type="Gramene" id="Psat01G0303900-T1">
    <property type="protein sequence ID" value="KAI5444618.1"/>
    <property type="gene ID" value="KIW84_013039"/>
</dbReference>
<keyword evidence="5" id="KW-1185">Reference proteome</keyword>
<dbReference type="InterPro" id="IPR011009">
    <property type="entry name" value="Kinase-like_dom_sf"/>
</dbReference>
<keyword evidence="2" id="KW-0067">ATP-binding</keyword>
<feature type="domain" description="Protein kinase" evidence="3">
    <location>
        <begin position="1"/>
        <end position="130"/>
    </location>
</feature>
<evidence type="ECO:0000313" key="4">
    <source>
        <dbReference type="EMBL" id="KAI5444618.1"/>
    </source>
</evidence>
<dbReference type="InterPro" id="IPR000719">
    <property type="entry name" value="Prot_kinase_dom"/>
</dbReference>
<dbReference type="SUPFAM" id="SSF56112">
    <property type="entry name" value="Protein kinase-like (PK-like)"/>
    <property type="match status" value="1"/>
</dbReference>
<evidence type="ECO:0000259" key="3">
    <source>
        <dbReference type="PROSITE" id="PS50011"/>
    </source>
</evidence>
<dbReference type="EMBL" id="JAMSHJ010000001">
    <property type="protein sequence ID" value="KAI5444618.1"/>
    <property type="molecule type" value="Genomic_DNA"/>
</dbReference>
<dbReference type="InterPro" id="IPR050117">
    <property type="entry name" value="MAPK"/>
</dbReference>
<evidence type="ECO:0000313" key="5">
    <source>
        <dbReference type="Proteomes" id="UP001058974"/>
    </source>
</evidence>
<dbReference type="Proteomes" id="UP001058974">
    <property type="component" value="Chromosome 1"/>
</dbReference>
<sequence length="130" mass="15039">MGDLGLARTTCETDFMTESVVTRWYRALELFHNCARYTTAIDIRSAGCILGEIMTRHGHVVVSENSIEFTCFDFNEGVPLKKYLLWNDIIEQDHREQLEIMKYIVYLENLHSCDLLICTGDDKISAIHVY</sequence>
<dbReference type="Gene3D" id="1.10.510.10">
    <property type="entry name" value="Transferase(Phosphotransferase) domain 1"/>
    <property type="match status" value="1"/>
</dbReference>
<dbReference type="AlphaFoldDB" id="A0A9D5GXG4"/>
<protein>
    <recommendedName>
        <fullName evidence="3">Protein kinase domain-containing protein</fullName>
    </recommendedName>
</protein>
<dbReference type="Pfam" id="PF00069">
    <property type="entry name" value="Pkinase"/>
    <property type="match status" value="1"/>
</dbReference>
<name>A0A9D5GXG4_PEA</name>
<reference evidence="4 5" key="1">
    <citation type="journal article" date="2022" name="Nat. Genet.">
        <title>Improved pea reference genome and pan-genome highlight genomic features and evolutionary characteristics.</title>
        <authorList>
            <person name="Yang T."/>
            <person name="Liu R."/>
            <person name="Luo Y."/>
            <person name="Hu S."/>
            <person name="Wang D."/>
            <person name="Wang C."/>
            <person name="Pandey M.K."/>
            <person name="Ge S."/>
            <person name="Xu Q."/>
            <person name="Li N."/>
            <person name="Li G."/>
            <person name="Huang Y."/>
            <person name="Saxena R.K."/>
            <person name="Ji Y."/>
            <person name="Li M."/>
            <person name="Yan X."/>
            <person name="He Y."/>
            <person name="Liu Y."/>
            <person name="Wang X."/>
            <person name="Xiang C."/>
            <person name="Varshney R.K."/>
            <person name="Ding H."/>
            <person name="Gao S."/>
            <person name="Zong X."/>
        </authorList>
    </citation>
    <scope>NUCLEOTIDE SEQUENCE [LARGE SCALE GENOMIC DNA]</scope>
    <source>
        <strain evidence="4 5">cv. Zhongwan 6</strain>
    </source>
</reference>
<gene>
    <name evidence="4" type="ORF">KIW84_013039</name>
</gene>
<proteinExistence type="predicted"/>
<keyword evidence="1" id="KW-0547">Nucleotide-binding</keyword>
<organism evidence="4 5">
    <name type="scientific">Pisum sativum</name>
    <name type="common">Garden pea</name>
    <name type="synonym">Lathyrus oleraceus</name>
    <dbReference type="NCBI Taxonomy" id="3888"/>
    <lineage>
        <taxon>Eukaryota</taxon>
        <taxon>Viridiplantae</taxon>
        <taxon>Streptophyta</taxon>
        <taxon>Embryophyta</taxon>
        <taxon>Tracheophyta</taxon>
        <taxon>Spermatophyta</taxon>
        <taxon>Magnoliopsida</taxon>
        <taxon>eudicotyledons</taxon>
        <taxon>Gunneridae</taxon>
        <taxon>Pentapetalae</taxon>
        <taxon>rosids</taxon>
        <taxon>fabids</taxon>
        <taxon>Fabales</taxon>
        <taxon>Fabaceae</taxon>
        <taxon>Papilionoideae</taxon>
        <taxon>50 kb inversion clade</taxon>
        <taxon>NPAAA clade</taxon>
        <taxon>Hologalegina</taxon>
        <taxon>IRL clade</taxon>
        <taxon>Fabeae</taxon>
        <taxon>Lathyrus</taxon>
    </lineage>
</organism>
<accession>A0A9D5GXG4</accession>
<evidence type="ECO:0000256" key="2">
    <source>
        <dbReference type="ARBA" id="ARBA00022840"/>
    </source>
</evidence>
<dbReference type="PROSITE" id="PS50011">
    <property type="entry name" value="PROTEIN_KINASE_DOM"/>
    <property type="match status" value="1"/>
</dbReference>
<dbReference type="GO" id="GO:0004672">
    <property type="term" value="F:protein kinase activity"/>
    <property type="evidence" value="ECO:0007669"/>
    <property type="project" value="InterPro"/>
</dbReference>
<dbReference type="GO" id="GO:0005524">
    <property type="term" value="F:ATP binding"/>
    <property type="evidence" value="ECO:0007669"/>
    <property type="project" value="UniProtKB-KW"/>
</dbReference>